<dbReference type="InterPro" id="IPR036237">
    <property type="entry name" value="Xyl_isomerase-like_sf"/>
</dbReference>
<dbReference type="AlphaFoldDB" id="X0UXR2"/>
<dbReference type="EMBL" id="BARS01027322">
    <property type="protein sequence ID" value="GAG10639.1"/>
    <property type="molecule type" value="Genomic_DNA"/>
</dbReference>
<gene>
    <name evidence="1" type="ORF">S01H1_42929</name>
</gene>
<sequence>MDFELMELSLSTGCIYIYPLRFTFSIARESGFAGVELVVAPEVELRAGRYVRRLAESYGLTIFSLHPPILPLPGWSDYRTIVPRLIDLALEAGAGYVVLHPPNARSLADDRGRRYVEALRE</sequence>
<organism evidence="1">
    <name type="scientific">marine sediment metagenome</name>
    <dbReference type="NCBI Taxonomy" id="412755"/>
    <lineage>
        <taxon>unclassified sequences</taxon>
        <taxon>metagenomes</taxon>
        <taxon>ecological metagenomes</taxon>
    </lineage>
</organism>
<evidence type="ECO:0008006" key="2">
    <source>
        <dbReference type="Google" id="ProtNLM"/>
    </source>
</evidence>
<evidence type="ECO:0000313" key="1">
    <source>
        <dbReference type="EMBL" id="GAG10639.1"/>
    </source>
</evidence>
<name>X0UXR2_9ZZZZ</name>
<protein>
    <recommendedName>
        <fullName evidence="2">Xylose isomerase-like TIM barrel domain-containing protein</fullName>
    </recommendedName>
</protein>
<accession>X0UXR2</accession>
<dbReference type="Gene3D" id="3.20.20.150">
    <property type="entry name" value="Divalent-metal-dependent TIM barrel enzymes"/>
    <property type="match status" value="1"/>
</dbReference>
<feature type="non-terminal residue" evidence="1">
    <location>
        <position position="121"/>
    </location>
</feature>
<comment type="caution">
    <text evidence="1">The sequence shown here is derived from an EMBL/GenBank/DDBJ whole genome shotgun (WGS) entry which is preliminary data.</text>
</comment>
<proteinExistence type="predicted"/>
<reference evidence="1" key="1">
    <citation type="journal article" date="2014" name="Front. Microbiol.">
        <title>High frequency of phylogenetically diverse reductive dehalogenase-homologous genes in deep subseafloor sedimentary metagenomes.</title>
        <authorList>
            <person name="Kawai M."/>
            <person name="Futagami T."/>
            <person name="Toyoda A."/>
            <person name="Takaki Y."/>
            <person name="Nishi S."/>
            <person name="Hori S."/>
            <person name="Arai W."/>
            <person name="Tsubouchi T."/>
            <person name="Morono Y."/>
            <person name="Uchiyama I."/>
            <person name="Ito T."/>
            <person name="Fujiyama A."/>
            <person name="Inagaki F."/>
            <person name="Takami H."/>
        </authorList>
    </citation>
    <scope>NUCLEOTIDE SEQUENCE</scope>
    <source>
        <strain evidence="1">Expedition CK06-06</strain>
    </source>
</reference>
<dbReference type="SUPFAM" id="SSF51658">
    <property type="entry name" value="Xylose isomerase-like"/>
    <property type="match status" value="1"/>
</dbReference>